<dbReference type="Proteomes" id="UP000294980">
    <property type="component" value="Unassembled WGS sequence"/>
</dbReference>
<dbReference type="Gene3D" id="3.20.80.10">
    <property type="entry name" value="Regulatory factor, effector binding domain"/>
    <property type="match status" value="1"/>
</dbReference>
<dbReference type="AlphaFoldDB" id="A0A4R2KWB5"/>
<dbReference type="EMBL" id="SLWX01000008">
    <property type="protein sequence ID" value="TCO75526.1"/>
    <property type="molecule type" value="Genomic_DNA"/>
</dbReference>
<dbReference type="SUPFAM" id="SSF55136">
    <property type="entry name" value="Probable bacterial effector-binding domain"/>
    <property type="match status" value="1"/>
</dbReference>
<accession>A0A4R2KWB5</accession>
<sequence>MPEACTMIRRQFIILAVLLMELLAAGKVMAIEEAKYTVRLAEKPFELRDYAPHIVAETVVSSDFEGAGSQAFNRLFQYIAGNNRPRQKIAMTSPVGQSAPAGNIDMTTPVGQEPRGEGWAVSFMMPSHFTLETLPEPESPEITLRQVPARTVAAVRYSGFWSQSAYDRNEAALREWIEARGLQAVGPATWAKYNPPFMPWFLRRNEILVPVRVPASGNSPVSR</sequence>
<organism evidence="1 2">
    <name type="scientific">Chromatocurvus halotolerans</name>
    <dbReference type="NCBI Taxonomy" id="1132028"/>
    <lineage>
        <taxon>Bacteria</taxon>
        <taxon>Pseudomonadati</taxon>
        <taxon>Pseudomonadota</taxon>
        <taxon>Gammaproteobacteria</taxon>
        <taxon>Cellvibrionales</taxon>
        <taxon>Halieaceae</taxon>
        <taxon>Chromatocurvus</taxon>
    </lineage>
</organism>
<dbReference type="Pfam" id="PF04832">
    <property type="entry name" value="SOUL"/>
    <property type="match status" value="1"/>
</dbReference>
<gene>
    <name evidence="1" type="ORF">EV688_10892</name>
</gene>
<comment type="caution">
    <text evidence="1">The sequence shown here is derived from an EMBL/GenBank/DDBJ whole genome shotgun (WGS) entry which is preliminary data.</text>
</comment>
<keyword evidence="2" id="KW-1185">Reference proteome</keyword>
<dbReference type="PANTHER" id="PTHR11220:SF1">
    <property type="entry name" value="HEME-BINDING PROTEIN 2"/>
    <property type="match status" value="1"/>
</dbReference>
<proteinExistence type="predicted"/>
<dbReference type="PANTHER" id="PTHR11220">
    <property type="entry name" value="HEME-BINDING PROTEIN-RELATED"/>
    <property type="match status" value="1"/>
</dbReference>
<reference evidence="1 2" key="1">
    <citation type="submission" date="2019-03" db="EMBL/GenBank/DDBJ databases">
        <title>Genomic Encyclopedia of Type Strains, Phase IV (KMG-IV): sequencing the most valuable type-strain genomes for metagenomic binning, comparative biology and taxonomic classification.</title>
        <authorList>
            <person name="Goeker M."/>
        </authorList>
    </citation>
    <scope>NUCLEOTIDE SEQUENCE [LARGE SCALE GENOMIC DNA]</scope>
    <source>
        <strain evidence="1 2">DSM 23344</strain>
    </source>
</reference>
<evidence type="ECO:0000313" key="2">
    <source>
        <dbReference type="Proteomes" id="UP000294980"/>
    </source>
</evidence>
<dbReference type="InterPro" id="IPR011256">
    <property type="entry name" value="Reg_factor_effector_dom_sf"/>
</dbReference>
<dbReference type="InterPro" id="IPR006917">
    <property type="entry name" value="SOUL_heme-bd"/>
</dbReference>
<name>A0A4R2KWB5_9GAMM</name>
<protein>
    <submittedName>
        <fullName evidence="1">SOUL heme-binding protein</fullName>
    </submittedName>
</protein>
<evidence type="ECO:0000313" key="1">
    <source>
        <dbReference type="EMBL" id="TCO75526.1"/>
    </source>
</evidence>